<reference evidence="3" key="1">
    <citation type="submission" date="2021-12" db="EMBL/GenBank/DDBJ databases">
        <authorList>
            <person name="King R."/>
        </authorList>
    </citation>
    <scope>NUCLEOTIDE SEQUENCE</scope>
</reference>
<keyword evidence="2" id="KW-0472">Membrane</keyword>
<feature type="transmembrane region" description="Helical" evidence="2">
    <location>
        <begin position="56"/>
        <end position="75"/>
    </location>
</feature>
<feature type="compositionally biased region" description="Low complexity" evidence="1">
    <location>
        <begin position="139"/>
        <end position="155"/>
    </location>
</feature>
<name>A0A9P0F707_BEMTA</name>
<sequence length="206" mass="21780">MVVSKEQVVMPYSSAVTTKLALALVAALLAIIAAGLFALQTDDHENDFEVTRGESFYMQIVLLILNFLLFIVALYDVMFARRMGGDPTMCNRDPTGAAATTFNNPGFREKSSMHPGGGISMTHASGKPYLSSTNGSVASMSTTLSSNGSTTGSVSRIGPLRSSLKKPRTQTDGLGIQNPGFSGTSPTLSRNGSVKKVRIQTHSTAV</sequence>
<keyword evidence="2" id="KW-1133">Transmembrane helix</keyword>
<feature type="compositionally biased region" description="Polar residues" evidence="1">
    <location>
        <begin position="179"/>
        <end position="192"/>
    </location>
</feature>
<evidence type="ECO:0000256" key="2">
    <source>
        <dbReference type="SAM" id="Phobius"/>
    </source>
</evidence>
<evidence type="ECO:0000313" key="4">
    <source>
        <dbReference type="Proteomes" id="UP001152759"/>
    </source>
</evidence>
<evidence type="ECO:0000256" key="1">
    <source>
        <dbReference type="SAM" id="MobiDB-lite"/>
    </source>
</evidence>
<organism evidence="3 4">
    <name type="scientific">Bemisia tabaci</name>
    <name type="common">Sweetpotato whitefly</name>
    <name type="synonym">Aleurodes tabaci</name>
    <dbReference type="NCBI Taxonomy" id="7038"/>
    <lineage>
        <taxon>Eukaryota</taxon>
        <taxon>Metazoa</taxon>
        <taxon>Ecdysozoa</taxon>
        <taxon>Arthropoda</taxon>
        <taxon>Hexapoda</taxon>
        <taxon>Insecta</taxon>
        <taxon>Pterygota</taxon>
        <taxon>Neoptera</taxon>
        <taxon>Paraneoptera</taxon>
        <taxon>Hemiptera</taxon>
        <taxon>Sternorrhyncha</taxon>
        <taxon>Aleyrodoidea</taxon>
        <taxon>Aleyrodidae</taxon>
        <taxon>Aleyrodinae</taxon>
        <taxon>Bemisia</taxon>
    </lineage>
</organism>
<keyword evidence="2" id="KW-0812">Transmembrane</keyword>
<dbReference type="AlphaFoldDB" id="A0A9P0F707"/>
<protein>
    <submittedName>
        <fullName evidence="3">Uncharacterized protein</fullName>
    </submittedName>
</protein>
<accession>A0A9P0F707</accession>
<feature type="region of interest" description="Disordered" evidence="1">
    <location>
        <begin position="136"/>
        <end position="206"/>
    </location>
</feature>
<evidence type="ECO:0000313" key="3">
    <source>
        <dbReference type="EMBL" id="CAH0392377.1"/>
    </source>
</evidence>
<proteinExistence type="predicted"/>
<keyword evidence="4" id="KW-1185">Reference proteome</keyword>
<dbReference type="EMBL" id="OU963867">
    <property type="protein sequence ID" value="CAH0392377.1"/>
    <property type="molecule type" value="Genomic_DNA"/>
</dbReference>
<gene>
    <name evidence="3" type="ORF">BEMITA_LOCUS10903</name>
</gene>
<dbReference type="Proteomes" id="UP001152759">
    <property type="component" value="Chromosome 6"/>
</dbReference>
<feature type="transmembrane region" description="Helical" evidence="2">
    <location>
        <begin position="20"/>
        <end position="40"/>
    </location>
</feature>